<keyword evidence="7" id="KW-1185">Reference proteome</keyword>
<evidence type="ECO:0000256" key="1">
    <source>
        <dbReference type="ARBA" id="ARBA00022679"/>
    </source>
</evidence>
<dbReference type="Gene3D" id="1.10.510.10">
    <property type="entry name" value="Transferase(Phosphotransferase) domain 1"/>
    <property type="match status" value="1"/>
</dbReference>
<comment type="caution">
    <text evidence="6">The sequence shown here is derived from an EMBL/GenBank/DDBJ whole genome shotgun (WGS) entry which is preliminary data.</text>
</comment>
<dbReference type="Proteomes" id="UP000247702">
    <property type="component" value="Unassembled WGS sequence"/>
</dbReference>
<feature type="domain" description="Protein kinase" evidence="5">
    <location>
        <begin position="84"/>
        <end position="369"/>
    </location>
</feature>
<proteinExistence type="predicted"/>
<dbReference type="PROSITE" id="PS50011">
    <property type="entry name" value="PROTEIN_KINASE_DOM"/>
    <property type="match status" value="1"/>
</dbReference>
<evidence type="ECO:0000259" key="5">
    <source>
        <dbReference type="PROSITE" id="PS50011"/>
    </source>
</evidence>
<dbReference type="GO" id="GO:0005524">
    <property type="term" value="F:ATP binding"/>
    <property type="evidence" value="ECO:0007669"/>
    <property type="project" value="UniProtKB-KW"/>
</dbReference>
<evidence type="ECO:0000313" key="6">
    <source>
        <dbReference type="EMBL" id="GBB84749.1"/>
    </source>
</evidence>
<dbReference type="SUPFAM" id="SSF56112">
    <property type="entry name" value="Protein kinase-like (PK-like)"/>
    <property type="match status" value="1"/>
</dbReference>
<dbReference type="PRINTS" id="PR00109">
    <property type="entry name" value="TYRKINASE"/>
</dbReference>
<dbReference type="EMBL" id="BEXD01000149">
    <property type="protein sequence ID" value="GBB84749.1"/>
    <property type="molecule type" value="Genomic_DNA"/>
</dbReference>
<gene>
    <name evidence="6" type="ORF">RclHR1_11310006</name>
</gene>
<sequence>MEQSTSNKPKITSIHNVLNEFKKCNGCNRKRKYLNEFQICKSCYKPMTAFIPSGNKVVDDFIKYTLTNRNEMAGKMEFVPYDRFKDIEFIAEGGFSKVYKATWIDGPISYWNHKKQKYDTYGEMKVALKKLHDSRNISSRGLNELKMFYDFTLSMTNYDPYDNDGYYPYINKCYGITQDPITKDFVLIIKYYESGDLTHYLFNDFFNHSWLDKLNILNYIILGLKNLHNANIIHGDIRDGNIFLENNVAIIGDLGLSKSILLYDDNKEIYGVIPFFAPENFTKPIFTKASDIYGFGMIMWELMTGRRPLWDRDHDIGLIHEICNDGLRPPIVTNAPEGYIELMQMCWHHDPKKRPTITDIESKIKYILLIESDNCHDNNPTKIIKSPNIGPITINNQDDAYESRTLDSIISNESTRSLTEIDHYQSDEGSFNDKRKLDNNLVEDEDIKKIRLSENGDDGSYLFI</sequence>
<dbReference type="GO" id="GO:0004674">
    <property type="term" value="F:protein serine/threonine kinase activity"/>
    <property type="evidence" value="ECO:0007669"/>
    <property type="project" value="TreeGrafter"/>
</dbReference>
<keyword evidence="2" id="KW-0547">Nucleotide-binding</keyword>
<evidence type="ECO:0000256" key="2">
    <source>
        <dbReference type="ARBA" id="ARBA00022741"/>
    </source>
</evidence>
<organism evidence="6 7">
    <name type="scientific">Rhizophagus clarus</name>
    <dbReference type="NCBI Taxonomy" id="94130"/>
    <lineage>
        <taxon>Eukaryota</taxon>
        <taxon>Fungi</taxon>
        <taxon>Fungi incertae sedis</taxon>
        <taxon>Mucoromycota</taxon>
        <taxon>Glomeromycotina</taxon>
        <taxon>Glomeromycetes</taxon>
        <taxon>Glomerales</taxon>
        <taxon>Glomeraceae</taxon>
        <taxon>Rhizophagus</taxon>
    </lineage>
</organism>
<dbReference type="AlphaFoldDB" id="A0A2Z6QG83"/>
<dbReference type="STRING" id="94130.A0A2Z6QG83"/>
<keyword evidence="3" id="KW-0418">Kinase</keyword>
<dbReference type="PANTHER" id="PTHR44329:SF288">
    <property type="entry name" value="MITOGEN-ACTIVATED PROTEIN KINASE KINASE KINASE 20"/>
    <property type="match status" value="1"/>
</dbReference>
<name>A0A2Z6QG83_9GLOM</name>
<dbReference type="Pfam" id="PF07714">
    <property type="entry name" value="PK_Tyr_Ser-Thr"/>
    <property type="match status" value="1"/>
</dbReference>
<keyword evidence="4" id="KW-0067">ATP-binding</keyword>
<dbReference type="InterPro" id="IPR001245">
    <property type="entry name" value="Ser-Thr/Tyr_kinase_cat_dom"/>
</dbReference>
<dbReference type="InterPro" id="IPR051681">
    <property type="entry name" value="Ser/Thr_Kinases-Pseudokinases"/>
</dbReference>
<protein>
    <recommendedName>
        <fullName evidence="5">Protein kinase domain-containing protein</fullName>
    </recommendedName>
</protein>
<evidence type="ECO:0000256" key="4">
    <source>
        <dbReference type="ARBA" id="ARBA00022840"/>
    </source>
</evidence>
<reference evidence="6 7" key="1">
    <citation type="submission" date="2017-11" db="EMBL/GenBank/DDBJ databases">
        <title>The genome of Rhizophagus clarus HR1 reveals common genetic basis of auxotrophy among arbuscular mycorrhizal fungi.</title>
        <authorList>
            <person name="Kobayashi Y."/>
        </authorList>
    </citation>
    <scope>NUCLEOTIDE SEQUENCE [LARGE SCALE GENOMIC DNA]</scope>
    <source>
        <strain evidence="6 7">HR1</strain>
    </source>
</reference>
<dbReference type="InterPro" id="IPR011009">
    <property type="entry name" value="Kinase-like_dom_sf"/>
</dbReference>
<dbReference type="PANTHER" id="PTHR44329">
    <property type="entry name" value="SERINE/THREONINE-PROTEIN KINASE TNNI3K-RELATED"/>
    <property type="match status" value="1"/>
</dbReference>
<keyword evidence="1" id="KW-0808">Transferase</keyword>
<dbReference type="InterPro" id="IPR000719">
    <property type="entry name" value="Prot_kinase_dom"/>
</dbReference>
<evidence type="ECO:0000256" key="3">
    <source>
        <dbReference type="ARBA" id="ARBA00022777"/>
    </source>
</evidence>
<accession>A0A2Z6QG83</accession>
<evidence type="ECO:0000313" key="7">
    <source>
        <dbReference type="Proteomes" id="UP000247702"/>
    </source>
</evidence>